<evidence type="ECO:0000256" key="3">
    <source>
        <dbReference type="ARBA" id="ARBA00023163"/>
    </source>
</evidence>
<evidence type="ECO:0000313" key="8">
    <source>
        <dbReference type="Proteomes" id="UP001500689"/>
    </source>
</evidence>
<name>A0ABP6YIQ7_9PSEU</name>
<dbReference type="InterPro" id="IPR000835">
    <property type="entry name" value="HTH_MarR-typ"/>
</dbReference>
<dbReference type="SMART" id="SM00347">
    <property type="entry name" value="HTH_MARR"/>
    <property type="match status" value="1"/>
</dbReference>
<dbReference type="InterPro" id="IPR036390">
    <property type="entry name" value="WH_DNA-bd_sf"/>
</dbReference>
<dbReference type="Gene3D" id="1.10.10.10">
    <property type="entry name" value="Winged helix-like DNA-binding domain superfamily/Winged helix DNA-binding domain"/>
    <property type="match status" value="1"/>
</dbReference>
<accession>A0ABP6YIQ7</accession>
<keyword evidence="8" id="KW-1185">Reference proteome</keyword>
<feature type="domain" description="HTH marR-type" evidence="6">
    <location>
        <begin position="28"/>
        <end position="163"/>
    </location>
</feature>
<feature type="region of interest" description="Disordered" evidence="4">
    <location>
        <begin position="266"/>
        <end position="290"/>
    </location>
</feature>
<sequence>MRSIGPKDRIDIVQEEWADAWPQLPIDSMSVTARLRFVQKYLEQELEAALGKYGLTHANFLVLATLRRRRAPHRMSQRLLMDRLGLTSGTISVRIDRLLELGLVERTPDETDRRSSVVSLTAEGLLLCESVFPEHNAHEQRLLLSLTSDEQEVLSGLLRKLLLGLEGEAVPGTARDLGAGLEPPHVAYEMRRAVGLPPMAGLLVESVVAGGPAESAGIKEGDLLVAAGGKPLNSIATLHHAMSDARGRGSLTVRIVRGVEERRVQLPLDRATDPAAATGHSSGRKRRRSA</sequence>
<dbReference type="Proteomes" id="UP001500689">
    <property type="component" value="Unassembled WGS sequence"/>
</dbReference>
<dbReference type="PRINTS" id="PR00598">
    <property type="entry name" value="HTHMARR"/>
</dbReference>
<dbReference type="SUPFAM" id="SSF50156">
    <property type="entry name" value="PDZ domain-like"/>
    <property type="match status" value="1"/>
</dbReference>
<evidence type="ECO:0000256" key="1">
    <source>
        <dbReference type="ARBA" id="ARBA00023015"/>
    </source>
</evidence>
<keyword evidence="2" id="KW-0238">DNA-binding</keyword>
<protein>
    <recommendedName>
        <fullName evidence="9">DNA-binding transcriptional regulator, MarR family</fullName>
    </recommendedName>
</protein>
<dbReference type="InterPro" id="IPR001478">
    <property type="entry name" value="PDZ"/>
</dbReference>
<dbReference type="InterPro" id="IPR041489">
    <property type="entry name" value="PDZ_6"/>
</dbReference>
<organism evidence="7 8">
    <name type="scientific">Amycolatopsis ultiminotia</name>
    <dbReference type="NCBI Taxonomy" id="543629"/>
    <lineage>
        <taxon>Bacteria</taxon>
        <taxon>Bacillati</taxon>
        <taxon>Actinomycetota</taxon>
        <taxon>Actinomycetes</taxon>
        <taxon>Pseudonocardiales</taxon>
        <taxon>Pseudonocardiaceae</taxon>
        <taxon>Amycolatopsis</taxon>
    </lineage>
</organism>
<dbReference type="SMART" id="SM00228">
    <property type="entry name" value="PDZ"/>
    <property type="match status" value="1"/>
</dbReference>
<evidence type="ECO:0000259" key="6">
    <source>
        <dbReference type="PROSITE" id="PS50995"/>
    </source>
</evidence>
<dbReference type="PROSITE" id="PS01117">
    <property type="entry name" value="HTH_MARR_1"/>
    <property type="match status" value="1"/>
</dbReference>
<dbReference type="Gene3D" id="2.30.42.10">
    <property type="match status" value="1"/>
</dbReference>
<dbReference type="InterPro" id="IPR036388">
    <property type="entry name" value="WH-like_DNA-bd_sf"/>
</dbReference>
<dbReference type="Pfam" id="PF12802">
    <property type="entry name" value="MarR_2"/>
    <property type="match status" value="1"/>
</dbReference>
<dbReference type="SUPFAM" id="SSF46785">
    <property type="entry name" value="Winged helix' DNA-binding domain"/>
    <property type="match status" value="1"/>
</dbReference>
<gene>
    <name evidence="7" type="ORF">GCM10022222_77650</name>
</gene>
<dbReference type="Pfam" id="PF17820">
    <property type="entry name" value="PDZ_6"/>
    <property type="match status" value="1"/>
</dbReference>
<dbReference type="PROSITE" id="PS50106">
    <property type="entry name" value="PDZ"/>
    <property type="match status" value="1"/>
</dbReference>
<dbReference type="InterPro" id="IPR023187">
    <property type="entry name" value="Tscrpt_reg_MarR-type_CS"/>
</dbReference>
<reference evidence="8" key="1">
    <citation type="journal article" date="2019" name="Int. J. Syst. Evol. Microbiol.">
        <title>The Global Catalogue of Microorganisms (GCM) 10K type strain sequencing project: providing services to taxonomists for standard genome sequencing and annotation.</title>
        <authorList>
            <consortium name="The Broad Institute Genomics Platform"/>
            <consortium name="The Broad Institute Genome Sequencing Center for Infectious Disease"/>
            <person name="Wu L."/>
            <person name="Ma J."/>
        </authorList>
    </citation>
    <scope>NUCLEOTIDE SEQUENCE [LARGE SCALE GENOMIC DNA]</scope>
    <source>
        <strain evidence="8">JCM 16898</strain>
    </source>
</reference>
<dbReference type="RefSeq" id="WP_344868381.1">
    <property type="nucleotide sequence ID" value="NZ_BAAAZN010000025.1"/>
</dbReference>
<proteinExistence type="predicted"/>
<evidence type="ECO:0000259" key="5">
    <source>
        <dbReference type="PROSITE" id="PS50106"/>
    </source>
</evidence>
<dbReference type="PANTHER" id="PTHR42756">
    <property type="entry name" value="TRANSCRIPTIONAL REGULATOR, MARR"/>
    <property type="match status" value="1"/>
</dbReference>
<keyword evidence="1" id="KW-0805">Transcription regulation</keyword>
<evidence type="ECO:0008006" key="9">
    <source>
        <dbReference type="Google" id="ProtNLM"/>
    </source>
</evidence>
<dbReference type="PROSITE" id="PS50995">
    <property type="entry name" value="HTH_MARR_2"/>
    <property type="match status" value="1"/>
</dbReference>
<comment type="caution">
    <text evidence="7">The sequence shown here is derived from an EMBL/GenBank/DDBJ whole genome shotgun (WGS) entry which is preliminary data.</text>
</comment>
<feature type="domain" description="PDZ" evidence="5">
    <location>
        <begin position="194"/>
        <end position="235"/>
    </location>
</feature>
<evidence type="ECO:0000313" key="7">
    <source>
        <dbReference type="EMBL" id="GAA3581422.1"/>
    </source>
</evidence>
<dbReference type="PANTHER" id="PTHR42756:SF1">
    <property type="entry name" value="TRANSCRIPTIONAL REPRESSOR OF EMRAB OPERON"/>
    <property type="match status" value="1"/>
</dbReference>
<evidence type="ECO:0000256" key="2">
    <source>
        <dbReference type="ARBA" id="ARBA00023125"/>
    </source>
</evidence>
<evidence type="ECO:0000256" key="4">
    <source>
        <dbReference type="SAM" id="MobiDB-lite"/>
    </source>
</evidence>
<dbReference type="EMBL" id="BAAAZN010000025">
    <property type="protein sequence ID" value="GAA3581422.1"/>
    <property type="molecule type" value="Genomic_DNA"/>
</dbReference>
<keyword evidence="3" id="KW-0804">Transcription</keyword>
<dbReference type="InterPro" id="IPR036034">
    <property type="entry name" value="PDZ_sf"/>
</dbReference>